<accession>A0A369TDZ4</accession>
<comment type="similarity">
    <text evidence="2">Belongs to the NAD(P)-dependent epimerase/dehydratase family.</text>
</comment>
<sequence>MTRRVLITGGAGALGANLTAHYSARGDEVLAFDNLSTGNADYLAGLDRAHLVEGDITNGEAVRSVFDQFAPDYVLHAAASYADPDAWYRDASTNVLGVLDLIENARRHEVKRFVNFQTVVAYGEPETCPIPAHHPLRPFTSYGISKAAGEQYLMMSGLPALSLRLGIVCGPFHFSGAIPTFYRRLKDGKSCFATRAKRDFLSMADFLDFMDKALATDAPTGIFNVGSGQGASIESVYRQVAKAMDFESPPEIEVVDPAADDIANLVLDISKTTENFGWHPAIDFEPMIREQVQWYERHGIGENYSHHRRRGEPRRSR</sequence>
<evidence type="ECO:0000313" key="5">
    <source>
        <dbReference type="Proteomes" id="UP000253941"/>
    </source>
</evidence>
<evidence type="ECO:0000256" key="2">
    <source>
        <dbReference type="ARBA" id="ARBA00007637"/>
    </source>
</evidence>
<dbReference type="InterPro" id="IPR001509">
    <property type="entry name" value="Epimerase_deHydtase"/>
</dbReference>
<dbReference type="AlphaFoldDB" id="A0A369TDZ4"/>
<dbReference type="Proteomes" id="UP000253941">
    <property type="component" value="Unassembled WGS sequence"/>
</dbReference>
<name>A0A369TDZ4_9PROT</name>
<keyword evidence="5" id="KW-1185">Reference proteome</keyword>
<dbReference type="RefSeq" id="WP_114580826.1">
    <property type="nucleotide sequence ID" value="NZ_QPMH01000002.1"/>
</dbReference>
<dbReference type="EMBL" id="QPMH01000002">
    <property type="protein sequence ID" value="RDD63571.1"/>
    <property type="molecule type" value="Genomic_DNA"/>
</dbReference>
<evidence type="ECO:0000256" key="1">
    <source>
        <dbReference type="ARBA" id="ARBA00005125"/>
    </source>
</evidence>
<proteinExistence type="inferred from homology"/>
<organism evidence="4 5">
    <name type="scientific">Ferruginivarius sediminum</name>
    <dbReference type="NCBI Taxonomy" id="2661937"/>
    <lineage>
        <taxon>Bacteria</taxon>
        <taxon>Pseudomonadati</taxon>
        <taxon>Pseudomonadota</taxon>
        <taxon>Alphaproteobacteria</taxon>
        <taxon>Rhodospirillales</taxon>
        <taxon>Rhodospirillaceae</taxon>
        <taxon>Ferruginivarius</taxon>
    </lineage>
</organism>
<dbReference type="Pfam" id="PF01370">
    <property type="entry name" value="Epimerase"/>
    <property type="match status" value="1"/>
</dbReference>
<comment type="pathway">
    <text evidence="1">Bacterial outer membrane biogenesis; LPS O-antigen biosynthesis.</text>
</comment>
<dbReference type="InterPro" id="IPR036291">
    <property type="entry name" value="NAD(P)-bd_dom_sf"/>
</dbReference>
<feature type="domain" description="NAD-dependent epimerase/dehydratase" evidence="3">
    <location>
        <begin position="5"/>
        <end position="226"/>
    </location>
</feature>
<reference evidence="4 5" key="1">
    <citation type="submission" date="2018-07" db="EMBL/GenBank/DDBJ databases">
        <title>Venubactetium sediminum gen. nov., sp. nov., isolated from a marine solar saltern.</title>
        <authorList>
            <person name="Wang S."/>
        </authorList>
    </citation>
    <scope>NUCLEOTIDE SEQUENCE [LARGE SCALE GENOMIC DNA]</scope>
    <source>
        <strain evidence="4 5">WD2A32</strain>
    </source>
</reference>
<evidence type="ECO:0000259" key="3">
    <source>
        <dbReference type="Pfam" id="PF01370"/>
    </source>
</evidence>
<evidence type="ECO:0000313" key="4">
    <source>
        <dbReference type="EMBL" id="RDD63571.1"/>
    </source>
</evidence>
<dbReference type="PANTHER" id="PTHR43000">
    <property type="entry name" value="DTDP-D-GLUCOSE 4,6-DEHYDRATASE-RELATED"/>
    <property type="match status" value="1"/>
</dbReference>
<comment type="caution">
    <text evidence="4">The sequence shown here is derived from an EMBL/GenBank/DDBJ whole genome shotgun (WGS) entry which is preliminary data.</text>
</comment>
<protein>
    <submittedName>
        <fullName evidence="4">NAD-dependent epimerase/dehydratase family protein</fullName>
    </submittedName>
</protein>
<dbReference type="SUPFAM" id="SSF51735">
    <property type="entry name" value="NAD(P)-binding Rossmann-fold domains"/>
    <property type="match status" value="1"/>
</dbReference>
<gene>
    <name evidence="4" type="ORF">DRB17_03800</name>
</gene>
<dbReference type="Gene3D" id="3.40.50.720">
    <property type="entry name" value="NAD(P)-binding Rossmann-like Domain"/>
    <property type="match status" value="1"/>
</dbReference>